<name>A0AAR5Q6X6_DENPD</name>
<reference evidence="2" key="2">
    <citation type="submission" date="2024-08" db="UniProtKB">
        <authorList>
            <consortium name="EnsemblMetazoa"/>
        </authorList>
    </citation>
    <scope>IDENTIFICATION</scope>
</reference>
<dbReference type="Proteomes" id="UP000019118">
    <property type="component" value="Unassembled WGS sequence"/>
</dbReference>
<evidence type="ECO:0008006" key="4">
    <source>
        <dbReference type="Google" id="ProtNLM"/>
    </source>
</evidence>
<feature type="coiled-coil region" evidence="1">
    <location>
        <begin position="100"/>
        <end position="236"/>
    </location>
</feature>
<dbReference type="PANTHER" id="PTHR23313">
    <property type="entry name" value="TSEC1-RELATED"/>
    <property type="match status" value="1"/>
</dbReference>
<keyword evidence="3" id="KW-1185">Reference proteome</keyword>
<dbReference type="RefSeq" id="XP_019768896.1">
    <property type="nucleotide sequence ID" value="XM_019913337.2"/>
</dbReference>
<dbReference type="EnsemblMetazoa" id="XM_019913337.1">
    <property type="protein sequence ID" value="XP_019768896.1"/>
    <property type="gene ID" value="LOC109543560"/>
</dbReference>
<keyword evidence="1" id="KW-0175">Coiled coil</keyword>
<reference evidence="3" key="1">
    <citation type="journal article" date="2013" name="Genome Biol.">
        <title>Draft genome of the mountain pine beetle, Dendroctonus ponderosae Hopkins, a major forest pest.</title>
        <authorList>
            <person name="Keeling C.I."/>
            <person name="Yuen M.M."/>
            <person name="Liao N.Y."/>
            <person name="Docking T.R."/>
            <person name="Chan S.K."/>
            <person name="Taylor G.A."/>
            <person name="Palmquist D.L."/>
            <person name="Jackman S.D."/>
            <person name="Nguyen A."/>
            <person name="Li M."/>
            <person name="Henderson H."/>
            <person name="Janes J.K."/>
            <person name="Zhao Y."/>
            <person name="Pandoh P."/>
            <person name="Moore R."/>
            <person name="Sperling F.A."/>
            <person name="Huber D.P."/>
            <person name="Birol I."/>
            <person name="Jones S.J."/>
            <person name="Bohlmann J."/>
        </authorList>
    </citation>
    <scope>NUCLEOTIDE SEQUENCE</scope>
</reference>
<proteinExistence type="predicted"/>
<evidence type="ECO:0000313" key="2">
    <source>
        <dbReference type="EnsemblMetazoa" id="XP_019768896.1"/>
    </source>
</evidence>
<dbReference type="GeneID" id="109543560"/>
<evidence type="ECO:0000313" key="3">
    <source>
        <dbReference type="Proteomes" id="UP000019118"/>
    </source>
</evidence>
<protein>
    <recommendedName>
        <fullName evidence="4">Testis-expressed sequence 9 protein</fullName>
    </recommendedName>
</protein>
<sequence length="286" mass="33304">MECDLLLKEDEFYKENNILEAKTKEMLQKVNDVMKIQETLINDSVQTQAKLIDARRSNFNLKENSVLIENEPMDELPRQKAGNDMLRAFNANLKCAVAAKETVQNELRQKLEDVKILQKENQSLKYEKEKMLSLYSGSKTNAVKLENQIANLKAQLQAREAENKGLKNELDQCKRELKNATVSGNNYELRLSRAAEEVNKLKLTLTQYKEEEKDLKASFKKQHSELTLALKLLEKQKDELLSGFKKQMQLIKLLRDQKVHLEALRIGEMSDVEYLKILDWKFTQRQ</sequence>
<organism evidence="2 3">
    <name type="scientific">Dendroctonus ponderosae</name>
    <name type="common">Mountain pine beetle</name>
    <dbReference type="NCBI Taxonomy" id="77166"/>
    <lineage>
        <taxon>Eukaryota</taxon>
        <taxon>Metazoa</taxon>
        <taxon>Ecdysozoa</taxon>
        <taxon>Arthropoda</taxon>
        <taxon>Hexapoda</taxon>
        <taxon>Insecta</taxon>
        <taxon>Pterygota</taxon>
        <taxon>Neoptera</taxon>
        <taxon>Endopterygota</taxon>
        <taxon>Coleoptera</taxon>
        <taxon>Polyphaga</taxon>
        <taxon>Cucujiformia</taxon>
        <taxon>Curculionidae</taxon>
        <taxon>Scolytinae</taxon>
        <taxon>Dendroctonus</taxon>
    </lineage>
</organism>
<accession>A0AAR5Q6X6</accession>
<dbReference type="PANTHER" id="PTHR23313:SF0">
    <property type="entry name" value="TESTIS-EXPRESSED PROTEIN 9"/>
    <property type="match status" value="1"/>
</dbReference>
<dbReference type="KEGG" id="dpa:109543560"/>
<dbReference type="AlphaFoldDB" id="A0AAR5Q6X6"/>
<dbReference type="Gene3D" id="1.10.287.1490">
    <property type="match status" value="1"/>
</dbReference>
<evidence type="ECO:0000256" key="1">
    <source>
        <dbReference type="SAM" id="Coils"/>
    </source>
</evidence>